<accession>A0ABP7RSM3</accession>
<reference evidence="4" key="1">
    <citation type="journal article" date="2019" name="Int. J. Syst. Evol. Microbiol.">
        <title>The Global Catalogue of Microorganisms (GCM) 10K type strain sequencing project: providing services to taxonomists for standard genome sequencing and annotation.</title>
        <authorList>
            <consortium name="The Broad Institute Genomics Platform"/>
            <consortium name="The Broad Institute Genome Sequencing Center for Infectious Disease"/>
            <person name="Wu L."/>
            <person name="Ma J."/>
        </authorList>
    </citation>
    <scope>NUCLEOTIDE SEQUENCE [LARGE SCALE GENOMIC DNA]</scope>
    <source>
        <strain evidence="4">JCM 16603</strain>
    </source>
</reference>
<protein>
    <recommendedName>
        <fullName evidence="5">DUF2059 domain-containing protein</fullName>
    </recommendedName>
</protein>
<comment type="caution">
    <text evidence="3">The sequence shown here is derived from an EMBL/GenBank/DDBJ whole genome shotgun (WGS) entry which is preliminary data.</text>
</comment>
<feature type="chain" id="PRO_5046769338" description="DUF2059 domain-containing protein" evidence="2">
    <location>
        <begin position="19"/>
        <end position="253"/>
    </location>
</feature>
<gene>
    <name evidence="3" type="ORF">GCM10022211_10840</name>
</gene>
<proteinExistence type="predicted"/>
<keyword evidence="4" id="KW-1185">Reference proteome</keyword>
<evidence type="ECO:0008006" key="5">
    <source>
        <dbReference type="Google" id="ProtNLM"/>
    </source>
</evidence>
<evidence type="ECO:0000313" key="4">
    <source>
        <dbReference type="Proteomes" id="UP001501310"/>
    </source>
</evidence>
<keyword evidence="2" id="KW-0732">Signal</keyword>
<dbReference type="RefSeq" id="WP_344709156.1">
    <property type="nucleotide sequence ID" value="NZ_BAAAZD010000001.1"/>
</dbReference>
<feature type="region of interest" description="Disordered" evidence="1">
    <location>
        <begin position="17"/>
        <end position="36"/>
    </location>
</feature>
<feature type="signal peptide" evidence="2">
    <location>
        <begin position="1"/>
        <end position="18"/>
    </location>
</feature>
<evidence type="ECO:0000256" key="2">
    <source>
        <dbReference type="SAM" id="SignalP"/>
    </source>
</evidence>
<sequence>MSALLIALATAAATPATAGARPATASAPTTAPAAATQGAKADPMQAFAGMMKVIDKFFPAGPEPEPARLAAAREMSLTIFPRGTYGQAMAKFADSTAERVLDMSEADFAAMAPQGKPAKGKAARPPSSEPLRLKLSRDDPMFDAKKAALKAFVGTMLVKVGDIAEPRFREGMARSLARKFDAAQLAEVRAFLATPTGAAYGRELVGLWFQPDVIRATFEAMPDMMKLAPDLMKNGAAFEAQMKGIAKPDATKN</sequence>
<evidence type="ECO:0000313" key="3">
    <source>
        <dbReference type="EMBL" id="GAA4001667.1"/>
    </source>
</evidence>
<dbReference type="Proteomes" id="UP001501310">
    <property type="component" value="Unassembled WGS sequence"/>
</dbReference>
<name>A0ABP7RSM3_9SPHN</name>
<organism evidence="3 4">
    <name type="scientific">Sphingomonas humi</name>
    <dbReference type="NCBI Taxonomy" id="335630"/>
    <lineage>
        <taxon>Bacteria</taxon>
        <taxon>Pseudomonadati</taxon>
        <taxon>Pseudomonadota</taxon>
        <taxon>Alphaproteobacteria</taxon>
        <taxon>Sphingomonadales</taxon>
        <taxon>Sphingomonadaceae</taxon>
        <taxon>Sphingomonas</taxon>
    </lineage>
</organism>
<evidence type="ECO:0000256" key="1">
    <source>
        <dbReference type="SAM" id="MobiDB-lite"/>
    </source>
</evidence>
<dbReference type="EMBL" id="BAAAZD010000001">
    <property type="protein sequence ID" value="GAA4001667.1"/>
    <property type="molecule type" value="Genomic_DNA"/>
</dbReference>